<evidence type="ECO:0000313" key="1">
    <source>
        <dbReference type="EMBL" id="KAG6952833.1"/>
    </source>
</evidence>
<reference evidence="1" key="1">
    <citation type="submission" date="2021-01" db="EMBL/GenBank/DDBJ databases">
        <title>Phytophthora aleatoria, a newly-described species from Pinus radiata is distinct from Phytophthora cactorum isolates based on comparative genomics.</title>
        <authorList>
            <person name="Mcdougal R."/>
            <person name="Panda P."/>
            <person name="Williams N."/>
            <person name="Studholme D.J."/>
        </authorList>
    </citation>
    <scope>NUCLEOTIDE SEQUENCE</scope>
    <source>
        <strain evidence="1">NZFS 4037</strain>
    </source>
</reference>
<comment type="caution">
    <text evidence="1">The sequence shown here is derived from an EMBL/GenBank/DDBJ whole genome shotgun (WGS) entry which is preliminary data.</text>
</comment>
<keyword evidence="2" id="KW-1185">Reference proteome</keyword>
<name>A0A8J5IJM3_9STRA</name>
<dbReference type="EMBL" id="JAENGY010001078">
    <property type="protein sequence ID" value="KAG6952833.1"/>
    <property type="molecule type" value="Genomic_DNA"/>
</dbReference>
<gene>
    <name evidence="1" type="ORF">JG688_00013101</name>
</gene>
<accession>A0A8J5IJM3</accession>
<dbReference type="Proteomes" id="UP000709295">
    <property type="component" value="Unassembled WGS sequence"/>
</dbReference>
<proteinExistence type="predicted"/>
<sequence>MQEYYNIYILMRRPRVIPPIPQARQQSSLVKKSKLSLNLCIQSSIGVAACICFR</sequence>
<organism evidence="1 2">
    <name type="scientific">Phytophthora aleatoria</name>
    <dbReference type="NCBI Taxonomy" id="2496075"/>
    <lineage>
        <taxon>Eukaryota</taxon>
        <taxon>Sar</taxon>
        <taxon>Stramenopiles</taxon>
        <taxon>Oomycota</taxon>
        <taxon>Peronosporomycetes</taxon>
        <taxon>Peronosporales</taxon>
        <taxon>Peronosporaceae</taxon>
        <taxon>Phytophthora</taxon>
    </lineage>
</organism>
<dbReference type="AlphaFoldDB" id="A0A8J5IJM3"/>
<evidence type="ECO:0000313" key="2">
    <source>
        <dbReference type="Proteomes" id="UP000709295"/>
    </source>
</evidence>
<protein>
    <submittedName>
        <fullName evidence="1">Uncharacterized protein</fullName>
    </submittedName>
</protein>